<proteinExistence type="predicted"/>
<organism evidence="1 2">
    <name type="scientific">Violaceomyces palustris</name>
    <dbReference type="NCBI Taxonomy" id="1673888"/>
    <lineage>
        <taxon>Eukaryota</taxon>
        <taxon>Fungi</taxon>
        <taxon>Dikarya</taxon>
        <taxon>Basidiomycota</taxon>
        <taxon>Ustilaginomycotina</taxon>
        <taxon>Ustilaginomycetes</taxon>
        <taxon>Violaceomycetales</taxon>
        <taxon>Violaceomycetaceae</taxon>
        <taxon>Violaceomyces</taxon>
    </lineage>
</organism>
<keyword evidence="2" id="KW-1185">Reference proteome</keyword>
<reference evidence="1 2" key="1">
    <citation type="journal article" date="2018" name="Mol. Biol. Evol.">
        <title>Broad Genomic Sampling Reveals a Smut Pathogenic Ancestry of the Fungal Clade Ustilaginomycotina.</title>
        <authorList>
            <person name="Kijpornyongpan T."/>
            <person name="Mondo S.J."/>
            <person name="Barry K."/>
            <person name="Sandor L."/>
            <person name="Lee J."/>
            <person name="Lipzen A."/>
            <person name="Pangilinan J."/>
            <person name="LaButti K."/>
            <person name="Hainaut M."/>
            <person name="Henrissat B."/>
            <person name="Grigoriev I.V."/>
            <person name="Spatafora J.W."/>
            <person name="Aime M.C."/>
        </authorList>
    </citation>
    <scope>NUCLEOTIDE SEQUENCE [LARGE SCALE GENOMIC DNA]</scope>
    <source>
        <strain evidence="1 2">SA 807</strain>
    </source>
</reference>
<evidence type="ECO:0000313" key="1">
    <source>
        <dbReference type="EMBL" id="PWN53454.1"/>
    </source>
</evidence>
<sequence>MDRQTHYIGGREPSSILHIAKRSRGREPNIETCKGPRRGELEGRQRGKERNRRSAGKPPLSTSAPLSSPISLLQWSLFSSLPFYSPKDRKLQLRSWLIREAFPVSLKLATPHPSLALSLSPLLPKVMGFMLAESILRNLT</sequence>
<protein>
    <submittedName>
        <fullName evidence="1">Uncharacterized protein</fullName>
    </submittedName>
</protein>
<dbReference type="Proteomes" id="UP000245626">
    <property type="component" value="Unassembled WGS sequence"/>
</dbReference>
<evidence type="ECO:0000313" key="2">
    <source>
        <dbReference type="Proteomes" id="UP000245626"/>
    </source>
</evidence>
<dbReference type="EMBL" id="KZ819725">
    <property type="protein sequence ID" value="PWN53454.1"/>
    <property type="molecule type" value="Genomic_DNA"/>
</dbReference>
<gene>
    <name evidence="1" type="ORF">IE53DRAFT_168407</name>
</gene>
<accession>A0ACD0P671</accession>
<name>A0ACD0P671_9BASI</name>